<protein>
    <submittedName>
        <fullName evidence="1">Uncharacterized protein</fullName>
    </submittedName>
</protein>
<comment type="caution">
    <text evidence="1">The sequence shown here is derived from an EMBL/GenBank/DDBJ whole genome shotgun (WGS) entry which is preliminary data.</text>
</comment>
<dbReference type="AlphaFoldDB" id="A0AAV9HL17"/>
<reference evidence="1" key="2">
    <citation type="submission" date="2023-06" db="EMBL/GenBank/DDBJ databases">
        <authorList>
            <consortium name="Lawrence Berkeley National Laboratory"/>
            <person name="Mondo S.J."/>
            <person name="Hensen N."/>
            <person name="Bonometti L."/>
            <person name="Westerberg I."/>
            <person name="Brannstrom I.O."/>
            <person name="Guillou S."/>
            <person name="Cros-Aarteil S."/>
            <person name="Calhoun S."/>
            <person name="Haridas S."/>
            <person name="Kuo A."/>
            <person name="Pangilinan J."/>
            <person name="Riley R."/>
            <person name="Labutti K."/>
            <person name="Andreopoulos B."/>
            <person name="Lipzen A."/>
            <person name="Chen C."/>
            <person name="Yanf M."/>
            <person name="Daum C."/>
            <person name="Ng V."/>
            <person name="Clum A."/>
            <person name="Steindorff A."/>
            <person name="Ohm R."/>
            <person name="Martin F."/>
            <person name="Silar P."/>
            <person name="Natvig D."/>
            <person name="Lalanne C."/>
            <person name="Gautier V."/>
            <person name="Ament-Velasquez S.L."/>
            <person name="Kruys A."/>
            <person name="Hutchinson M.I."/>
            <person name="Powell A.J."/>
            <person name="Barry K."/>
            <person name="Miller A.N."/>
            <person name="Grigoriev I.V."/>
            <person name="Debuchy R."/>
            <person name="Gladieux P."/>
            <person name="Thoren M.H."/>
            <person name="Johannesson H."/>
        </authorList>
    </citation>
    <scope>NUCLEOTIDE SEQUENCE</scope>
    <source>
        <strain evidence="1">PSN324</strain>
    </source>
</reference>
<evidence type="ECO:0000313" key="2">
    <source>
        <dbReference type="Proteomes" id="UP001321749"/>
    </source>
</evidence>
<gene>
    <name evidence="1" type="ORF">QBC42DRAFT_288337</name>
</gene>
<proteinExistence type="predicted"/>
<accession>A0AAV9HL17</accession>
<organism evidence="1 2">
    <name type="scientific">Cladorrhinum samala</name>
    <dbReference type="NCBI Taxonomy" id="585594"/>
    <lineage>
        <taxon>Eukaryota</taxon>
        <taxon>Fungi</taxon>
        <taxon>Dikarya</taxon>
        <taxon>Ascomycota</taxon>
        <taxon>Pezizomycotina</taxon>
        <taxon>Sordariomycetes</taxon>
        <taxon>Sordariomycetidae</taxon>
        <taxon>Sordariales</taxon>
        <taxon>Podosporaceae</taxon>
        <taxon>Cladorrhinum</taxon>
    </lineage>
</organism>
<name>A0AAV9HL17_9PEZI</name>
<evidence type="ECO:0000313" key="1">
    <source>
        <dbReference type="EMBL" id="KAK4460679.1"/>
    </source>
</evidence>
<keyword evidence="2" id="KW-1185">Reference proteome</keyword>
<dbReference type="Proteomes" id="UP001321749">
    <property type="component" value="Unassembled WGS sequence"/>
</dbReference>
<sequence length="164" mass="17995">MAKDCGDNSVRDCDRSCRPESPLFMTVASRRPTPIFRLTVFASTSFTKALTAVNVGENQDTAGTIAICRVTTLSRKRDGVRLLGCIEGESNRRAISHCIFHPENPLLAFHYQPAIGSSKVFIWCFQKDDSPDPSNFIVLGHDLLQVESSSASAQELPPSLQPRG</sequence>
<dbReference type="EMBL" id="MU865007">
    <property type="protein sequence ID" value="KAK4460679.1"/>
    <property type="molecule type" value="Genomic_DNA"/>
</dbReference>
<reference evidence="1" key="1">
    <citation type="journal article" date="2023" name="Mol. Phylogenet. Evol.">
        <title>Genome-scale phylogeny and comparative genomics of the fungal order Sordariales.</title>
        <authorList>
            <person name="Hensen N."/>
            <person name="Bonometti L."/>
            <person name="Westerberg I."/>
            <person name="Brannstrom I.O."/>
            <person name="Guillou S."/>
            <person name="Cros-Aarteil S."/>
            <person name="Calhoun S."/>
            <person name="Haridas S."/>
            <person name="Kuo A."/>
            <person name="Mondo S."/>
            <person name="Pangilinan J."/>
            <person name="Riley R."/>
            <person name="LaButti K."/>
            <person name="Andreopoulos B."/>
            <person name="Lipzen A."/>
            <person name="Chen C."/>
            <person name="Yan M."/>
            <person name="Daum C."/>
            <person name="Ng V."/>
            <person name="Clum A."/>
            <person name="Steindorff A."/>
            <person name="Ohm R.A."/>
            <person name="Martin F."/>
            <person name="Silar P."/>
            <person name="Natvig D.O."/>
            <person name="Lalanne C."/>
            <person name="Gautier V."/>
            <person name="Ament-Velasquez S.L."/>
            <person name="Kruys A."/>
            <person name="Hutchinson M.I."/>
            <person name="Powell A.J."/>
            <person name="Barry K."/>
            <person name="Miller A.N."/>
            <person name="Grigoriev I.V."/>
            <person name="Debuchy R."/>
            <person name="Gladieux P."/>
            <person name="Hiltunen Thoren M."/>
            <person name="Johannesson H."/>
        </authorList>
    </citation>
    <scope>NUCLEOTIDE SEQUENCE</scope>
    <source>
        <strain evidence="1">PSN324</strain>
    </source>
</reference>